<feature type="transmembrane region" description="Helical" evidence="5">
    <location>
        <begin position="7"/>
        <end position="23"/>
    </location>
</feature>
<dbReference type="Proteomes" id="UP000015101">
    <property type="component" value="Unassembled WGS sequence"/>
</dbReference>
<dbReference type="Gene3D" id="1.10.418.10">
    <property type="entry name" value="Calponin-like domain"/>
    <property type="match status" value="4"/>
</dbReference>
<dbReference type="PANTHER" id="PTHR19961">
    <property type="entry name" value="FIMBRIN/PLASTIN"/>
    <property type="match status" value="1"/>
</dbReference>
<dbReference type="PANTHER" id="PTHR19961:SF18">
    <property type="entry name" value="FI19014P1"/>
    <property type="match status" value="1"/>
</dbReference>
<dbReference type="GO" id="GO:0051017">
    <property type="term" value="P:actin filament bundle assembly"/>
    <property type="evidence" value="ECO:0000318"/>
    <property type="project" value="GO_Central"/>
</dbReference>
<keyword evidence="3" id="KW-0106">Calcium</keyword>
<accession>T1G4W6</accession>
<dbReference type="CDD" id="cd21298">
    <property type="entry name" value="CH_PLS_rpt3"/>
    <property type="match status" value="1"/>
</dbReference>
<gene>
    <name evidence="9" type="primary">20216114</name>
    <name evidence="8" type="ORF">HELRODRAFT_82785</name>
</gene>
<dbReference type="STRING" id="6412.T1G4W6"/>
<dbReference type="FunFam" id="1.10.418.10:FF:000010">
    <property type="entry name" value="Plastin-3 isoform 1"/>
    <property type="match status" value="1"/>
</dbReference>
<dbReference type="FunFam" id="1.10.418.10:FF:000042">
    <property type="entry name" value="Fimbrin, putative"/>
    <property type="match status" value="1"/>
</dbReference>
<keyword evidence="10" id="KW-1185">Reference proteome</keyword>
<dbReference type="CTD" id="20216114"/>
<keyword evidence="2" id="KW-0677">Repeat</keyword>
<dbReference type="HOGENOM" id="CLU_015284_2_0_1"/>
<dbReference type="GO" id="GO:0051639">
    <property type="term" value="P:actin filament network formation"/>
    <property type="evidence" value="ECO:0000318"/>
    <property type="project" value="GO_Central"/>
</dbReference>
<dbReference type="Gene3D" id="1.10.238.10">
    <property type="entry name" value="EF-hand"/>
    <property type="match status" value="1"/>
</dbReference>
<dbReference type="InterPro" id="IPR011992">
    <property type="entry name" value="EF-hand-dom_pair"/>
</dbReference>
<evidence type="ECO:0008006" key="11">
    <source>
        <dbReference type="Google" id="ProtNLM"/>
    </source>
</evidence>
<name>T1G4W6_HELRO</name>
<sequence>MIIIILFYYYFIILNFIFIHVLHCTQIDSDKSGYIDARELGKALEAVGIRLPGYEVRQLVSSSDSGVRDGKIDIEEFKNLYTELKMKFDMKDKWKQFIVTRDNVKTIPQASTTSTATHSVTDEECVAYSNFINGNFSDDPDCRKYLPINPNTDDLYQKINDGILLCKMINFSQPDTIIETAINKHQELTVYQKLENQMLVLRSAQAIGCSIINIGPEDLCAGRHHLVLGLIWQIIRIGLLADINLQTNPHLVALLLEGESLEDFMKLSPEEILIRWVNYHLARSGCGRKIHNFTTDIKDSIAYIHLLNQIAPEDAGVTIAPERESNLEARAEKMLNEADKINCRAFISAKDVVRGFYRLNLAFVANLFNKHPKLEPVEMVIPEIVETREEKTYRNWMNSLGVNPFVYHFYSDLSDGLILLQLFDIIKHECVNWDKVVKEFKSNRAMMEKIGNCNYAVELGKECKFTLVGISGKNIHDGDKTHVLALVWQMMRVYTLSILSHIKQSKEGANIDKEIVAWANEKLKEAGKSRSITGFNDKNLTTGKAVIDLVDAISPGSINYSHVKDADTDEEKLENAKYGICVARRNGARIYALPEDIVEVKPKMVMTIFACLMILDLEKRGKQ</sequence>
<feature type="domain" description="EF-hand" evidence="7">
    <location>
        <begin position="26"/>
        <end position="50"/>
    </location>
</feature>
<dbReference type="InterPro" id="IPR039959">
    <property type="entry name" value="Fimbrin/Plastin"/>
</dbReference>
<feature type="domain" description="Calponin-homology (CH)" evidence="6">
    <location>
        <begin position="122"/>
        <end position="239"/>
    </location>
</feature>
<dbReference type="SUPFAM" id="SSF47473">
    <property type="entry name" value="EF-hand"/>
    <property type="match status" value="1"/>
</dbReference>
<evidence type="ECO:0000313" key="10">
    <source>
        <dbReference type="Proteomes" id="UP000015101"/>
    </source>
</evidence>
<dbReference type="GO" id="GO:0005737">
    <property type="term" value="C:cytoplasm"/>
    <property type="evidence" value="ECO:0000318"/>
    <property type="project" value="GO_Central"/>
</dbReference>
<dbReference type="GeneID" id="20216114"/>
<dbReference type="PROSITE" id="PS50222">
    <property type="entry name" value="EF_HAND_2"/>
    <property type="match status" value="2"/>
</dbReference>
<dbReference type="GO" id="GO:0051015">
    <property type="term" value="F:actin filament binding"/>
    <property type="evidence" value="ECO:0000318"/>
    <property type="project" value="GO_Central"/>
</dbReference>
<proteinExistence type="predicted"/>
<dbReference type="GO" id="GO:0005884">
    <property type="term" value="C:actin filament"/>
    <property type="evidence" value="ECO:0000318"/>
    <property type="project" value="GO_Central"/>
</dbReference>
<organism evidence="9 10">
    <name type="scientific">Helobdella robusta</name>
    <name type="common">Californian leech</name>
    <dbReference type="NCBI Taxonomy" id="6412"/>
    <lineage>
        <taxon>Eukaryota</taxon>
        <taxon>Metazoa</taxon>
        <taxon>Spiralia</taxon>
        <taxon>Lophotrochozoa</taxon>
        <taxon>Annelida</taxon>
        <taxon>Clitellata</taxon>
        <taxon>Hirudinea</taxon>
        <taxon>Rhynchobdellida</taxon>
        <taxon>Glossiphoniidae</taxon>
        <taxon>Helobdella</taxon>
    </lineage>
</organism>
<dbReference type="CDD" id="cd00051">
    <property type="entry name" value="EFh"/>
    <property type="match status" value="1"/>
</dbReference>
<dbReference type="AlphaFoldDB" id="T1G4W6"/>
<dbReference type="PROSITE" id="PS00018">
    <property type="entry name" value="EF_HAND_1"/>
    <property type="match status" value="1"/>
</dbReference>
<dbReference type="eggNOG" id="KOG0046">
    <property type="taxonomic scope" value="Eukaryota"/>
</dbReference>
<dbReference type="RefSeq" id="XP_009021262.1">
    <property type="nucleotide sequence ID" value="XM_009023014.1"/>
</dbReference>
<dbReference type="Pfam" id="PF13202">
    <property type="entry name" value="EF-hand_5"/>
    <property type="match status" value="2"/>
</dbReference>
<dbReference type="SMART" id="SM00033">
    <property type="entry name" value="CH"/>
    <property type="match status" value="4"/>
</dbReference>
<dbReference type="EMBL" id="AMQM01005368">
    <property type="status" value="NOT_ANNOTATED_CDS"/>
    <property type="molecule type" value="Genomic_DNA"/>
</dbReference>
<keyword evidence="1" id="KW-0479">Metal-binding</keyword>
<dbReference type="InParanoid" id="T1G4W6"/>
<keyword evidence="5" id="KW-0812">Transmembrane</keyword>
<dbReference type="PROSITE" id="PS00020">
    <property type="entry name" value="ACTININ_2"/>
    <property type="match status" value="1"/>
</dbReference>
<evidence type="ECO:0000256" key="5">
    <source>
        <dbReference type="SAM" id="Phobius"/>
    </source>
</evidence>
<evidence type="ECO:0000256" key="3">
    <source>
        <dbReference type="ARBA" id="ARBA00022837"/>
    </source>
</evidence>
<evidence type="ECO:0000313" key="9">
    <source>
        <dbReference type="EnsemblMetazoa" id="HelroP82785"/>
    </source>
</evidence>
<feature type="domain" description="Calponin-homology (CH)" evidence="6">
    <location>
        <begin position="387"/>
        <end position="495"/>
    </location>
</feature>
<dbReference type="PROSITE" id="PS50021">
    <property type="entry name" value="CH"/>
    <property type="match status" value="4"/>
</dbReference>
<evidence type="ECO:0000256" key="2">
    <source>
        <dbReference type="ARBA" id="ARBA00022737"/>
    </source>
</evidence>
<evidence type="ECO:0000256" key="1">
    <source>
        <dbReference type="ARBA" id="ARBA00022723"/>
    </source>
</evidence>
<dbReference type="KEGG" id="hro:HELRODRAFT_82785"/>
<dbReference type="InterPro" id="IPR001715">
    <property type="entry name" value="CH_dom"/>
</dbReference>
<keyword evidence="5" id="KW-1133">Transmembrane helix</keyword>
<evidence type="ECO:0000313" key="8">
    <source>
        <dbReference type="EMBL" id="ESO00625.1"/>
    </source>
</evidence>
<dbReference type="FunCoup" id="T1G4W6">
    <property type="interactions" value="787"/>
</dbReference>
<dbReference type="CDD" id="cd21295">
    <property type="entry name" value="CH_PLS_rpt2"/>
    <property type="match status" value="1"/>
</dbReference>
<dbReference type="InterPro" id="IPR036872">
    <property type="entry name" value="CH_dom_sf"/>
</dbReference>
<feature type="domain" description="Calponin-homology (CH)" evidence="6">
    <location>
        <begin position="509"/>
        <end position="617"/>
    </location>
</feature>
<dbReference type="EnsemblMetazoa" id="HelroT82785">
    <property type="protein sequence ID" value="HelroP82785"/>
    <property type="gene ID" value="HelroG82785"/>
</dbReference>
<dbReference type="InterPro" id="IPR001589">
    <property type="entry name" value="Actinin_actin-bd_CS"/>
</dbReference>
<evidence type="ECO:0000259" key="7">
    <source>
        <dbReference type="PROSITE" id="PS50222"/>
    </source>
</evidence>
<evidence type="ECO:0000259" key="6">
    <source>
        <dbReference type="PROSITE" id="PS50021"/>
    </source>
</evidence>
<feature type="domain" description="EF-hand" evidence="7">
    <location>
        <begin position="68"/>
        <end position="87"/>
    </location>
</feature>
<dbReference type="InterPro" id="IPR018247">
    <property type="entry name" value="EF_Hand_1_Ca_BS"/>
</dbReference>
<dbReference type="FunFam" id="1.10.418.10:FF:000016">
    <property type="entry name" value="Probable fimbrin"/>
    <property type="match status" value="1"/>
</dbReference>
<keyword evidence="5" id="KW-0472">Membrane</keyword>
<reference evidence="10" key="1">
    <citation type="submission" date="2012-12" db="EMBL/GenBank/DDBJ databases">
        <authorList>
            <person name="Hellsten U."/>
            <person name="Grimwood J."/>
            <person name="Chapman J.A."/>
            <person name="Shapiro H."/>
            <person name="Aerts A."/>
            <person name="Otillar R.P."/>
            <person name="Terry A.Y."/>
            <person name="Boore J.L."/>
            <person name="Simakov O."/>
            <person name="Marletaz F."/>
            <person name="Cho S.-J."/>
            <person name="Edsinger-Gonzales E."/>
            <person name="Havlak P."/>
            <person name="Kuo D.-H."/>
            <person name="Larsson T."/>
            <person name="Lv J."/>
            <person name="Arendt D."/>
            <person name="Savage R."/>
            <person name="Osoegawa K."/>
            <person name="de Jong P."/>
            <person name="Lindberg D.R."/>
            <person name="Seaver E.C."/>
            <person name="Weisblat D.A."/>
            <person name="Putnam N.H."/>
            <person name="Grigoriev I.V."/>
            <person name="Rokhsar D.S."/>
        </authorList>
    </citation>
    <scope>NUCLEOTIDE SEQUENCE</scope>
</reference>
<feature type="domain" description="Calponin-homology (CH)" evidence="6">
    <location>
        <begin position="267"/>
        <end position="372"/>
    </location>
</feature>
<dbReference type="FunFam" id="1.10.418.10:FF:000066">
    <property type="entry name" value="plastin-1 isoform X2"/>
    <property type="match status" value="1"/>
</dbReference>
<reference evidence="8 10" key="2">
    <citation type="journal article" date="2013" name="Nature">
        <title>Insights into bilaterian evolution from three spiralian genomes.</title>
        <authorList>
            <person name="Simakov O."/>
            <person name="Marletaz F."/>
            <person name="Cho S.J."/>
            <person name="Edsinger-Gonzales E."/>
            <person name="Havlak P."/>
            <person name="Hellsten U."/>
            <person name="Kuo D.H."/>
            <person name="Larsson T."/>
            <person name="Lv J."/>
            <person name="Arendt D."/>
            <person name="Savage R."/>
            <person name="Osoegawa K."/>
            <person name="de Jong P."/>
            <person name="Grimwood J."/>
            <person name="Chapman J.A."/>
            <person name="Shapiro H."/>
            <person name="Aerts A."/>
            <person name="Otillar R.P."/>
            <person name="Terry A.Y."/>
            <person name="Boore J.L."/>
            <person name="Grigoriev I.V."/>
            <person name="Lindberg D.R."/>
            <person name="Seaver E.C."/>
            <person name="Weisblat D.A."/>
            <person name="Putnam N.H."/>
            <person name="Rokhsar D.S."/>
        </authorList>
    </citation>
    <scope>NUCLEOTIDE SEQUENCE</scope>
</reference>
<protein>
    <recommendedName>
        <fullName evidence="11">Fimbrin</fullName>
    </recommendedName>
</protein>
<dbReference type="SUPFAM" id="SSF47576">
    <property type="entry name" value="Calponin-homology domain, CH-domain"/>
    <property type="match status" value="1"/>
</dbReference>
<dbReference type="CDD" id="cd21301">
    <property type="entry name" value="CH_PLS_rpt4"/>
    <property type="match status" value="1"/>
</dbReference>
<dbReference type="InterPro" id="IPR002048">
    <property type="entry name" value="EF_hand_dom"/>
</dbReference>
<dbReference type="OMA" id="VNHPPFK"/>
<dbReference type="GO" id="GO:0032432">
    <property type="term" value="C:actin filament bundle"/>
    <property type="evidence" value="ECO:0000318"/>
    <property type="project" value="GO_Central"/>
</dbReference>
<dbReference type="Pfam" id="PF00307">
    <property type="entry name" value="CH"/>
    <property type="match status" value="4"/>
</dbReference>
<evidence type="ECO:0000256" key="4">
    <source>
        <dbReference type="ARBA" id="ARBA00023203"/>
    </source>
</evidence>
<dbReference type="GO" id="GO:0005509">
    <property type="term" value="F:calcium ion binding"/>
    <property type="evidence" value="ECO:0007669"/>
    <property type="project" value="InterPro"/>
</dbReference>
<dbReference type="PROSITE" id="PS00019">
    <property type="entry name" value="ACTININ_1"/>
    <property type="match status" value="1"/>
</dbReference>
<dbReference type="EMBL" id="KB096900">
    <property type="protein sequence ID" value="ESO00625.1"/>
    <property type="molecule type" value="Genomic_DNA"/>
</dbReference>
<keyword evidence="4" id="KW-0009">Actin-binding</keyword>
<dbReference type="OrthoDB" id="431378at2759"/>
<reference evidence="9" key="3">
    <citation type="submission" date="2015-06" db="UniProtKB">
        <authorList>
            <consortium name="EnsemblMetazoa"/>
        </authorList>
    </citation>
    <scope>IDENTIFICATION</scope>
</reference>